<evidence type="ECO:0000256" key="1">
    <source>
        <dbReference type="SAM" id="MobiDB-lite"/>
    </source>
</evidence>
<keyword evidence="3" id="KW-1185">Reference proteome</keyword>
<dbReference type="EMBL" id="JBHRSP010000001">
    <property type="protein sequence ID" value="MFC3071768.1"/>
    <property type="molecule type" value="Genomic_DNA"/>
</dbReference>
<comment type="caution">
    <text evidence="2">The sequence shown here is derived from an EMBL/GenBank/DDBJ whole genome shotgun (WGS) entry which is preliminary data.</text>
</comment>
<dbReference type="SUPFAM" id="SSF52540">
    <property type="entry name" value="P-loop containing nucleoside triphosphate hydrolases"/>
    <property type="match status" value="1"/>
</dbReference>
<reference evidence="3" key="1">
    <citation type="journal article" date="2019" name="Int. J. Syst. Evol. Microbiol.">
        <title>The Global Catalogue of Microorganisms (GCM) 10K type strain sequencing project: providing services to taxonomists for standard genome sequencing and annotation.</title>
        <authorList>
            <consortium name="The Broad Institute Genomics Platform"/>
            <consortium name="The Broad Institute Genome Sequencing Center for Infectious Disease"/>
            <person name="Wu L."/>
            <person name="Ma J."/>
        </authorList>
    </citation>
    <scope>NUCLEOTIDE SEQUENCE [LARGE SCALE GENOMIC DNA]</scope>
    <source>
        <strain evidence="3">KCTC 52677</strain>
    </source>
</reference>
<proteinExistence type="predicted"/>
<evidence type="ECO:0008006" key="4">
    <source>
        <dbReference type="Google" id="ProtNLM"/>
    </source>
</evidence>
<dbReference type="InterPro" id="IPR027417">
    <property type="entry name" value="P-loop_NTPase"/>
</dbReference>
<dbReference type="Proteomes" id="UP001595377">
    <property type="component" value="Unassembled WGS sequence"/>
</dbReference>
<gene>
    <name evidence="2" type="ORF">ACFOHH_01465</name>
</gene>
<feature type="compositionally biased region" description="Polar residues" evidence="1">
    <location>
        <begin position="1"/>
        <end position="10"/>
    </location>
</feature>
<evidence type="ECO:0000313" key="3">
    <source>
        <dbReference type="Proteomes" id="UP001595377"/>
    </source>
</evidence>
<dbReference type="SUPFAM" id="SSF48452">
    <property type="entry name" value="TPR-like"/>
    <property type="match status" value="1"/>
</dbReference>
<dbReference type="RefSeq" id="WP_257316458.1">
    <property type="nucleotide sequence ID" value="NZ_JANFDG010000019.1"/>
</dbReference>
<sequence length="1341" mass="144505">MTESTIQSFSAGERLGDPAGDPAREAVASLRGYGYQLYASALAWLRLSDSETLFLEVAEDYATAVGDVLSGVQVKDTAGSGSLTINSPGVAASLNAYVDLVSRNTHMTVTLRHLTTSPIGRERSAESRIEDGPTLEYWRRAAAGAPIAPLRTQLLRLKLKAETREFIELRDDDSLRDELIRRVHWDAGQAPLEGVADELQSGLIEFATGVLRLNADVGRKMVDTVITTILRTSIKSEKRRLRRADLIELGEQLGRVSLPRGIVEAMLGASAGMAPSARETLLMLGEMESGSAPVAERSELIGDVEYQLSTAAFAVVTGSTGMGKTHAAARAAIRRRGSWSVADFRRVDAPTAAMRLATVLGELVVSPATTILLDDLECLDDPSVRRAVKKLVTAMHRRGGAVIVTSAAAPARRSLDAICGSLAVVIEVPYLTIEEVSDLVEAAGGARSLGRLIHLAGSAGHPQLVQAAILHMRAADWSRGAIRALLCGEASDITEERRVARDRLMSAMPDGARTMLFRTSLVYGRFSRALAVTLADVEPAIAHPGVEIDRLVGPWIERVGGDQLRVSPLISTAGHEILSPAEGTRVHRAVADFLLQSSPLSVNEGDALLYHAMEGGDPTHLTGYAHSVLTASSETLELLARHAPAIASLKTDRLIFPANPTISLMLRLAQLLVTLAGDDVERASAAWIAMRSELAAGEEGARFEIVVLSKILIQTTIVHAIPEWLELLVRFDALSQIDERLRQVAATVRDSQRQIGGEIQGFAFIHQATKLRSTQALRATFEQLDKLTPEVRNRLFSGLDSGPGHYSYVVDAAWLHSAKTESFDGGQAADDYRAIAELAERWGNVALAARCHAARATMLNEYVKDSVRALAALGEAEARLGPVASISRARARIQWQSRNHGAALRDLEEVWNDTQQNHDEVERGFIAREAGISAAETGDWKSAQIWFERARICFSAFDIGSLPSLKIGLRADAAQAAFKAGDAAGAIAGYAQALDELRDLDPDASLNAAYCHRVVRNAVLWLMRETRGTPVDFEETVQPPGACSNPDPVEAIRELPIGPLDLGWYLLADAALDLGQVQFFQSLYQRLGDGPILGLEVGRQKKFADHLLLTRDVAALVSALPRYGAGLAYLEDKGIVQSVGDIMNPTRGMLPVCVLDGSEPAAARRGAVDLAISFAMARAMEGDGDSVRALRAALEGEEWTSVRGLARLMVGSEGEPRDLAELTATSIAATIEADGLSANPRVALAATIRFLLWVSGSEFKSRLKKPLQDWAVATWSVIVEQSRFRLRNPQKTVPVIDEALVAVSDPLVQVARLALAAEAAVSVSVPENVRRMLSDLAQECT</sequence>
<accession>A0ABV7DBV8</accession>
<dbReference type="InterPro" id="IPR011990">
    <property type="entry name" value="TPR-like_helical_dom_sf"/>
</dbReference>
<organism evidence="2 3">
    <name type="scientific">Shinella pollutisoli</name>
    <dbReference type="NCBI Taxonomy" id="2250594"/>
    <lineage>
        <taxon>Bacteria</taxon>
        <taxon>Pseudomonadati</taxon>
        <taxon>Pseudomonadota</taxon>
        <taxon>Alphaproteobacteria</taxon>
        <taxon>Hyphomicrobiales</taxon>
        <taxon>Rhizobiaceae</taxon>
        <taxon>Shinella</taxon>
    </lineage>
</organism>
<name>A0ABV7DBV8_9HYPH</name>
<feature type="region of interest" description="Disordered" evidence="1">
    <location>
        <begin position="1"/>
        <end position="21"/>
    </location>
</feature>
<evidence type="ECO:0000313" key="2">
    <source>
        <dbReference type="EMBL" id="MFC3071768.1"/>
    </source>
</evidence>
<protein>
    <recommendedName>
        <fullName evidence="4">AAA+ ATPase domain-containing protein</fullName>
    </recommendedName>
</protein>